<dbReference type="Proteomes" id="UP000323720">
    <property type="component" value="Unassembled WGS sequence"/>
</dbReference>
<comment type="caution">
    <text evidence="2">The sequence shown here is derived from an EMBL/GenBank/DDBJ whole genome shotgun (WGS) entry which is preliminary data.</text>
</comment>
<evidence type="ECO:0000313" key="2">
    <source>
        <dbReference type="EMBL" id="TYB78579.1"/>
    </source>
</evidence>
<evidence type="ECO:0000313" key="3">
    <source>
        <dbReference type="Proteomes" id="UP000323720"/>
    </source>
</evidence>
<keyword evidence="1" id="KW-1133">Transmembrane helix</keyword>
<dbReference type="Gene3D" id="3.40.50.360">
    <property type="match status" value="1"/>
</dbReference>
<keyword evidence="3" id="KW-1185">Reference proteome</keyword>
<dbReference type="SUPFAM" id="SSF52218">
    <property type="entry name" value="Flavoproteins"/>
    <property type="match status" value="1"/>
</dbReference>
<dbReference type="OrthoDB" id="4547866at2"/>
<feature type="transmembrane region" description="Helical" evidence="1">
    <location>
        <begin position="266"/>
        <end position="288"/>
    </location>
</feature>
<organism evidence="2 3">
    <name type="scientific">Bizionia myxarmorum</name>
    <dbReference type="NCBI Taxonomy" id="291186"/>
    <lineage>
        <taxon>Bacteria</taxon>
        <taxon>Pseudomonadati</taxon>
        <taxon>Bacteroidota</taxon>
        <taxon>Flavobacteriia</taxon>
        <taxon>Flavobacteriales</taxon>
        <taxon>Flavobacteriaceae</taxon>
        <taxon>Bizionia</taxon>
    </lineage>
</organism>
<dbReference type="AlphaFoldDB" id="A0A5D0RC09"/>
<dbReference type="EMBL" id="VSKK01000001">
    <property type="protein sequence ID" value="TYB78579.1"/>
    <property type="molecule type" value="Genomic_DNA"/>
</dbReference>
<name>A0A5D0RC09_9FLAO</name>
<keyword evidence="1" id="KW-0472">Membrane</keyword>
<dbReference type="RefSeq" id="WP_148402317.1">
    <property type="nucleotide sequence ID" value="NZ_VSKK01000001.1"/>
</dbReference>
<keyword evidence="1" id="KW-0812">Transmembrane</keyword>
<gene>
    <name evidence="2" type="ORF">ES674_02020</name>
</gene>
<dbReference type="InterPro" id="IPR029039">
    <property type="entry name" value="Flavoprotein-like_sf"/>
</dbReference>
<proteinExistence type="predicted"/>
<evidence type="ECO:0000256" key="1">
    <source>
        <dbReference type="SAM" id="Phobius"/>
    </source>
</evidence>
<accession>A0A5D0RC09</accession>
<reference evidence="2 3" key="1">
    <citation type="submission" date="2019-08" db="EMBL/GenBank/DDBJ databases">
        <title>Genomes of Antarctic Bizionia species.</title>
        <authorList>
            <person name="Bowman J.P."/>
        </authorList>
    </citation>
    <scope>NUCLEOTIDE SEQUENCE [LARGE SCALE GENOMIC DNA]</scope>
    <source>
        <strain evidence="2 3">ADA-4</strain>
    </source>
</reference>
<protein>
    <submittedName>
        <fullName evidence="2">Dialkylresorcinol condensing enzyme DarA</fullName>
    </submittedName>
</protein>
<sequence>MKQVLVIYYSQSGQLTEILNNVVSTLINDQIAITYLNIEMEEPFPFPWKNKEEFFGVFPETFRQEPRKIKAISDEILNKKYDLILFGYSVWYLTASLPTTSFLATPEAKKLLENTPVITIIGCRNMWIMAQEKLKHKLKNLNANLVGNIVLVDRNINHVSVITIVHWMFTGLKARFLGIFPKPGVSQEDIDEASKFGTVISKHLIQNDFKTLQADLVAANAVMVKSFLVTVDKRANLLFTKWSTFITNKSEKNTAKRRSLIKMFNYYLVTAIWVLSPIVFILFLVTYLPFYGRIKKEKVYYKSVLLKQKEI</sequence>